<sequence>MRPLSQYHHRNKGSEMAMQAARRLPSLSLQRRLLLPSQAEAPSIPTAATAIAFVHSHATSFGYKQVREEDKSKLVGNAYFHAEPLSGDEASRCGWWNR</sequence>
<gene>
    <name evidence="1" type="primary">COQ5_3</name>
    <name evidence="1" type="ORF">Zm00014a_042667</name>
</gene>
<keyword evidence="1" id="KW-0489">Methyltransferase</keyword>
<reference evidence="1 2" key="1">
    <citation type="journal article" date="2018" name="Nat. Genet.">
        <title>Extensive intraspecific gene order and gene structural variations between Mo17 and other maize genomes.</title>
        <authorList>
            <person name="Sun S."/>
            <person name="Zhou Y."/>
            <person name="Chen J."/>
            <person name="Shi J."/>
            <person name="Zhao H."/>
            <person name="Zhao H."/>
            <person name="Song W."/>
            <person name="Zhang M."/>
            <person name="Cui Y."/>
            <person name="Dong X."/>
            <person name="Liu H."/>
            <person name="Ma X."/>
            <person name="Jiao Y."/>
            <person name="Wang B."/>
            <person name="Wei X."/>
            <person name="Stein J.C."/>
            <person name="Glaubitz J.C."/>
            <person name="Lu F."/>
            <person name="Yu G."/>
            <person name="Liang C."/>
            <person name="Fengler K."/>
            <person name="Li B."/>
            <person name="Rafalski A."/>
            <person name="Schnable P.S."/>
            <person name="Ware D.H."/>
            <person name="Buckler E.S."/>
            <person name="Lai J."/>
        </authorList>
    </citation>
    <scope>NUCLEOTIDE SEQUENCE [LARGE SCALE GENOMIC DNA]</scope>
    <source>
        <strain evidence="2">cv. Missouri 17</strain>
        <tissue evidence="1">Seedling</tissue>
    </source>
</reference>
<name>A0A3L6EVX3_MAIZE</name>
<organism evidence="1 2">
    <name type="scientific">Zea mays</name>
    <name type="common">Maize</name>
    <dbReference type="NCBI Taxonomy" id="4577"/>
    <lineage>
        <taxon>Eukaryota</taxon>
        <taxon>Viridiplantae</taxon>
        <taxon>Streptophyta</taxon>
        <taxon>Embryophyta</taxon>
        <taxon>Tracheophyta</taxon>
        <taxon>Spermatophyta</taxon>
        <taxon>Magnoliopsida</taxon>
        <taxon>Liliopsida</taxon>
        <taxon>Poales</taxon>
        <taxon>Poaceae</taxon>
        <taxon>PACMAD clade</taxon>
        <taxon>Panicoideae</taxon>
        <taxon>Andropogonodae</taxon>
        <taxon>Andropogoneae</taxon>
        <taxon>Tripsacinae</taxon>
        <taxon>Zea</taxon>
    </lineage>
</organism>
<dbReference type="EMBL" id="NCVQ01000005">
    <property type="protein sequence ID" value="PWZ25204.1"/>
    <property type="molecule type" value="Genomic_DNA"/>
</dbReference>
<dbReference type="GO" id="GO:0008168">
    <property type="term" value="F:methyltransferase activity"/>
    <property type="evidence" value="ECO:0007669"/>
    <property type="project" value="UniProtKB-KW"/>
</dbReference>
<dbReference type="GO" id="GO:0032259">
    <property type="term" value="P:methylation"/>
    <property type="evidence" value="ECO:0007669"/>
    <property type="project" value="UniProtKB-KW"/>
</dbReference>
<dbReference type="AlphaFoldDB" id="A0A3L6EVX3"/>
<dbReference type="Proteomes" id="UP000251960">
    <property type="component" value="Chromosome 4"/>
</dbReference>
<proteinExistence type="predicted"/>
<evidence type="ECO:0000313" key="2">
    <source>
        <dbReference type="Proteomes" id="UP000251960"/>
    </source>
</evidence>
<evidence type="ECO:0000313" key="1">
    <source>
        <dbReference type="EMBL" id="PWZ25204.1"/>
    </source>
</evidence>
<keyword evidence="1" id="KW-0808">Transferase</keyword>
<protein>
    <submittedName>
        <fullName evidence="1">2-methoxy-6-polyprenyl-1,4-benzoquinol methylase, mitochondrial</fullName>
    </submittedName>
</protein>
<comment type="caution">
    <text evidence="1">The sequence shown here is derived from an EMBL/GenBank/DDBJ whole genome shotgun (WGS) entry which is preliminary data.</text>
</comment>
<accession>A0A3L6EVX3</accession>